<accession>A0A383U201</accession>
<dbReference type="OrthoDB" id="9788959at2"/>
<dbReference type="CDD" id="cd00293">
    <property type="entry name" value="USP-like"/>
    <property type="match status" value="1"/>
</dbReference>
<dbReference type="PANTHER" id="PTHR46268:SF6">
    <property type="entry name" value="UNIVERSAL STRESS PROTEIN UP12"/>
    <property type="match status" value="1"/>
</dbReference>
<evidence type="ECO:0000313" key="4">
    <source>
        <dbReference type="Proteomes" id="UP000262142"/>
    </source>
</evidence>
<dbReference type="Gene3D" id="3.40.50.620">
    <property type="entry name" value="HUPs"/>
    <property type="match status" value="1"/>
</dbReference>
<gene>
    <name evidence="3" type="ORF">SAMEA104719789_01305</name>
</gene>
<dbReference type="EMBL" id="UNSC01000006">
    <property type="protein sequence ID" value="SZD73498.1"/>
    <property type="molecule type" value="Genomic_DNA"/>
</dbReference>
<dbReference type="Pfam" id="PF00582">
    <property type="entry name" value="Usp"/>
    <property type="match status" value="1"/>
</dbReference>
<keyword evidence="4" id="KW-1185">Reference proteome</keyword>
<dbReference type="AlphaFoldDB" id="A0A383U201"/>
<reference evidence="3 4" key="1">
    <citation type="submission" date="2018-09" db="EMBL/GenBank/DDBJ databases">
        <authorList>
            <consortium name="Pathogen Informatics"/>
        </authorList>
    </citation>
    <scope>NUCLEOTIDE SEQUENCE [LARGE SCALE GENOMIC DNA]</scope>
    <source>
        <strain evidence="3 4">OH-22767</strain>
    </source>
</reference>
<evidence type="ECO:0000256" key="1">
    <source>
        <dbReference type="ARBA" id="ARBA00008791"/>
    </source>
</evidence>
<name>A0A383U201_9FLAO</name>
<dbReference type="InterPro" id="IPR006015">
    <property type="entry name" value="Universal_stress_UspA"/>
</dbReference>
<dbReference type="PANTHER" id="PTHR46268">
    <property type="entry name" value="STRESS RESPONSE PROTEIN NHAX"/>
    <property type="match status" value="1"/>
</dbReference>
<dbReference type="RefSeq" id="WP_119058255.1">
    <property type="nucleotide sequence ID" value="NZ_UNSC01000006.1"/>
</dbReference>
<protein>
    <submittedName>
        <fullName evidence="3">Universal stress protein UspE</fullName>
    </submittedName>
</protein>
<evidence type="ECO:0000259" key="2">
    <source>
        <dbReference type="Pfam" id="PF00582"/>
    </source>
</evidence>
<evidence type="ECO:0000313" key="3">
    <source>
        <dbReference type="EMBL" id="SZD73498.1"/>
    </source>
</evidence>
<dbReference type="InterPro" id="IPR014729">
    <property type="entry name" value="Rossmann-like_a/b/a_fold"/>
</dbReference>
<dbReference type="InterPro" id="IPR006016">
    <property type="entry name" value="UspA"/>
</dbReference>
<comment type="similarity">
    <text evidence="1">Belongs to the universal stress protein A family.</text>
</comment>
<dbReference type="Proteomes" id="UP000262142">
    <property type="component" value="Unassembled WGS sequence"/>
</dbReference>
<organism evidence="3 4">
    <name type="scientific">Candidatus Ornithobacterium hominis</name>
    <dbReference type="NCBI Taxonomy" id="2497989"/>
    <lineage>
        <taxon>Bacteria</taxon>
        <taxon>Pseudomonadati</taxon>
        <taxon>Bacteroidota</taxon>
        <taxon>Flavobacteriia</taxon>
        <taxon>Flavobacteriales</taxon>
        <taxon>Weeksellaceae</taxon>
        <taxon>Ornithobacterium</taxon>
    </lineage>
</organism>
<feature type="domain" description="UspA" evidence="2">
    <location>
        <begin position="1"/>
        <end position="142"/>
    </location>
</feature>
<sequence length="145" mass="15996">MKKLLVPVDLSNITDEIIRQSIRFAQDLSAEIILIHVVSLDVGFILGEVGFQYLPELEETALEKDAVHLNNLKNQIEKSGVNCNSFLKQGIPAEIILETAEEIKPYAIVLGSKGHGNLYNALVGSVCHDVIKESKFPVFVVPNLD</sequence>
<dbReference type="SUPFAM" id="SSF52402">
    <property type="entry name" value="Adenine nucleotide alpha hydrolases-like"/>
    <property type="match status" value="1"/>
</dbReference>
<proteinExistence type="inferred from homology"/>
<dbReference type="PRINTS" id="PR01438">
    <property type="entry name" value="UNVRSLSTRESS"/>
</dbReference>